<reference evidence="1" key="1">
    <citation type="submission" date="2020-11" db="EMBL/GenBank/DDBJ databases">
        <authorList>
            <person name="Tran Van P."/>
        </authorList>
    </citation>
    <scope>NUCLEOTIDE SEQUENCE</scope>
</reference>
<dbReference type="EMBL" id="OC875417">
    <property type="protein sequence ID" value="CAD7638446.1"/>
    <property type="molecule type" value="Genomic_DNA"/>
</dbReference>
<gene>
    <name evidence="1" type="ORF">OSB1V03_LOCUS17394</name>
</gene>
<feature type="non-terminal residue" evidence="1">
    <location>
        <position position="65"/>
    </location>
</feature>
<accession>A0A7R9LBB9</accession>
<sequence>VQKMPGKCTKLGGRIPACQSQDFITIDYNSYVGGILDEVAFCGIIGFTEFTNNILWLKKILEHQN</sequence>
<organism evidence="1">
    <name type="scientific">Medioppia subpectinata</name>
    <dbReference type="NCBI Taxonomy" id="1979941"/>
    <lineage>
        <taxon>Eukaryota</taxon>
        <taxon>Metazoa</taxon>
        <taxon>Ecdysozoa</taxon>
        <taxon>Arthropoda</taxon>
        <taxon>Chelicerata</taxon>
        <taxon>Arachnida</taxon>
        <taxon>Acari</taxon>
        <taxon>Acariformes</taxon>
        <taxon>Sarcoptiformes</taxon>
        <taxon>Oribatida</taxon>
        <taxon>Brachypylina</taxon>
        <taxon>Oppioidea</taxon>
        <taxon>Oppiidae</taxon>
        <taxon>Medioppia</taxon>
    </lineage>
</organism>
<evidence type="ECO:0000313" key="2">
    <source>
        <dbReference type="Proteomes" id="UP000759131"/>
    </source>
</evidence>
<protein>
    <submittedName>
        <fullName evidence="1">Uncharacterized protein</fullName>
    </submittedName>
</protein>
<proteinExistence type="predicted"/>
<dbReference type="EMBL" id="CAJPIZ010020842">
    <property type="protein sequence ID" value="CAG2117441.1"/>
    <property type="molecule type" value="Genomic_DNA"/>
</dbReference>
<keyword evidence="2" id="KW-1185">Reference proteome</keyword>
<evidence type="ECO:0000313" key="1">
    <source>
        <dbReference type="EMBL" id="CAD7638446.1"/>
    </source>
</evidence>
<feature type="non-terminal residue" evidence="1">
    <location>
        <position position="1"/>
    </location>
</feature>
<dbReference type="AlphaFoldDB" id="A0A7R9LBB9"/>
<dbReference type="Proteomes" id="UP000759131">
    <property type="component" value="Unassembled WGS sequence"/>
</dbReference>
<name>A0A7R9LBB9_9ACAR</name>